<keyword evidence="2" id="KW-1185">Reference proteome</keyword>
<dbReference type="EMBL" id="KN818613">
    <property type="protein sequence ID" value="KIL54860.1"/>
    <property type="molecule type" value="Genomic_DNA"/>
</dbReference>
<reference evidence="1 2" key="1">
    <citation type="submission" date="2014-04" db="EMBL/GenBank/DDBJ databases">
        <title>Evolutionary Origins and Diversification of the Mycorrhizal Mutualists.</title>
        <authorList>
            <consortium name="DOE Joint Genome Institute"/>
            <consortium name="Mycorrhizal Genomics Consortium"/>
            <person name="Kohler A."/>
            <person name="Kuo A."/>
            <person name="Nagy L.G."/>
            <person name="Floudas D."/>
            <person name="Copeland A."/>
            <person name="Barry K.W."/>
            <person name="Cichocki N."/>
            <person name="Veneault-Fourrey C."/>
            <person name="LaButti K."/>
            <person name="Lindquist E.A."/>
            <person name="Lipzen A."/>
            <person name="Lundell T."/>
            <person name="Morin E."/>
            <person name="Murat C."/>
            <person name="Riley R."/>
            <person name="Ohm R."/>
            <person name="Sun H."/>
            <person name="Tunlid A."/>
            <person name="Henrissat B."/>
            <person name="Grigoriev I.V."/>
            <person name="Hibbett D.S."/>
            <person name="Martin F."/>
        </authorList>
    </citation>
    <scope>NUCLEOTIDE SEQUENCE [LARGE SCALE GENOMIC DNA]</scope>
    <source>
        <strain evidence="1 2">Koide BX008</strain>
    </source>
</reference>
<evidence type="ECO:0000313" key="2">
    <source>
        <dbReference type="Proteomes" id="UP000054549"/>
    </source>
</evidence>
<organism evidence="1 2">
    <name type="scientific">Amanita muscaria (strain Koide BX008)</name>
    <dbReference type="NCBI Taxonomy" id="946122"/>
    <lineage>
        <taxon>Eukaryota</taxon>
        <taxon>Fungi</taxon>
        <taxon>Dikarya</taxon>
        <taxon>Basidiomycota</taxon>
        <taxon>Agaricomycotina</taxon>
        <taxon>Agaricomycetes</taxon>
        <taxon>Agaricomycetidae</taxon>
        <taxon>Agaricales</taxon>
        <taxon>Pluteineae</taxon>
        <taxon>Amanitaceae</taxon>
        <taxon>Amanita</taxon>
    </lineage>
</organism>
<sequence>MSFSKTSKDFANELLLVPRPRNPNKNQKQSIPAVLDLTDATRTIIEQHISLVGLDKHLFAHTIDDQNRAYHMLTTQGLHIPNEIDRDIRSKYSIWHTSSSIVHMKTFAKGQKGRELKRYVRCYQCLCGTDSSQDRRLIPWKDVSCFSWIRLVTTHDENDENTKRLLAIDEISGVLDHSPSCKQIVEMDRDASIPLHPELKAFALSLLYNSIPLTQLRQMCKQWAVQRWGDAQGDNHFRFRLNHHDPSSLYRKVSHERGISPATAAEENSGNAVNLLQIPF</sequence>
<dbReference type="AlphaFoldDB" id="A0A0C2RX20"/>
<protein>
    <submittedName>
        <fullName evidence="1">Uncharacterized protein</fullName>
    </submittedName>
</protein>
<accession>A0A0C2RX20</accession>
<dbReference type="HOGENOM" id="CLU_993851_0_0_1"/>
<name>A0A0C2RX20_AMAMK</name>
<dbReference type="OrthoDB" id="2422225at2759"/>
<dbReference type="Proteomes" id="UP000054549">
    <property type="component" value="Unassembled WGS sequence"/>
</dbReference>
<gene>
    <name evidence="1" type="ORF">M378DRAFT_18475</name>
</gene>
<evidence type="ECO:0000313" key="1">
    <source>
        <dbReference type="EMBL" id="KIL54860.1"/>
    </source>
</evidence>
<dbReference type="InParanoid" id="A0A0C2RX20"/>
<proteinExistence type="predicted"/>
<dbReference type="STRING" id="946122.A0A0C2RX20"/>